<evidence type="ECO:0000313" key="3">
    <source>
        <dbReference type="EMBL" id="SQJ09697.1"/>
    </source>
</evidence>
<sequence length="256" mass="29302">MDRKKFQSAFPDTDEFLVGAICDDIELCEEIDYPVYSRYFYPPNFWSRLENLNIGVKFSFMGINDSCEKKMIGVYPKNFDLEMLNFPVKYFKIANGSKFKELEHKHYLGSIMSLGLKREILGDLIVKEGICYGIINEELFMFLKENLKMIGKIPVEAEEITSGDIPETEFKELVESIASLRLDVVTAALGNFSRNNAIEALESGDVALNYNTDKDKSRLVKEKDIISIRRKGKFLIDSVLGESKKGKIRVLIKKFS</sequence>
<dbReference type="AlphaFoldDB" id="A0AAX1TQ41"/>
<dbReference type="PANTHER" id="PTHR13633:SF3">
    <property type="entry name" value="MITOCHONDRIAL TRANSCRIPTION RESCUE FACTOR 1"/>
    <property type="match status" value="1"/>
</dbReference>
<keyword evidence="1" id="KW-0694">RNA-binding</keyword>
<name>A0AAX1TQ41_9FUSO</name>
<dbReference type="CDD" id="cd00165">
    <property type="entry name" value="S4"/>
    <property type="match status" value="1"/>
</dbReference>
<evidence type="ECO:0000313" key="4">
    <source>
        <dbReference type="Proteomes" id="UP000249008"/>
    </source>
</evidence>
<dbReference type="KEGG" id="ful:C4N20_02320"/>
<dbReference type="Gene3D" id="3.30.70.330">
    <property type="match status" value="1"/>
</dbReference>
<reference evidence="3 4" key="1">
    <citation type="submission" date="2018-06" db="EMBL/GenBank/DDBJ databases">
        <authorList>
            <consortium name="Pathogen Informatics"/>
            <person name="Doyle S."/>
        </authorList>
    </citation>
    <scope>NUCLEOTIDE SEQUENCE [LARGE SCALE GENOMIC DNA]</scope>
    <source>
        <strain evidence="3 4">NCTC12112</strain>
    </source>
</reference>
<feature type="domain" description="RNA-binding S4" evidence="2">
    <location>
        <begin position="180"/>
        <end position="240"/>
    </location>
</feature>
<dbReference type="EMBL" id="LS483487">
    <property type="protein sequence ID" value="SQJ09697.1"/>
    <property type="molecule type" value="Genomic_DNA"/>
</dbReference>
<dbReference type="RefSeq" id="WP_005981273.1">
    <property type="nucleotide sequence ID" value="NZ_CABKNW010000005.1"/>
</dbReference>
<evidence type="ECO:0000259" key="2">
    <source>
        <dbReference type="SMART" id="SM00363"/>
    </source>
</evidence>
<dbReference type="SUPFAM" id="SSF55174">
    <property type="entry name" value="Alpha-L RNA-binding motif"/>
    <property type="match status" value="1"/>
</dbReference>
<proteinExistence type="predicted"/>
<gene>
    <name evidence="3" type="ORF">NCTC12112_02346</name>
</gene>
<dbReference type="InterPro" id="IPR012677">
    <property type="entry name" value="Nucleotide-bd_a/b_plait_sf"/>
</dbReference>
<evidence type="ECO:0000256" key="1">
    <source>
        <dbReference type="PROSITE-ProRule" id="PRU00182"/>
    </source>
</evidence>
<dbReference type="Proteomes" id="UP000249008">
    <property type="component" value="Chromosome 1"/>
</dbReference>
<dbReference type="GO" id="GO:0003723">
    <property type="term" value="F:RNA binding"/>
    <property type="evidence" value="ECO:0007669"/>
    <property type="project" value="UniProtKB-KW"/>
</dbReference>
<dbReference type="PROSITE" id="PS50889">
    <property type="entry name" value="S4"/>
    <property type="match status" value="1"/>
</dbReference>
<dbReference type="GeneID" id="78453627"/>
<dbReference type="InterPro" id="IPR040591">
    <property type="entry name" value="RqcP2_RBD"/>
</dbReference>
<accession>A0AAX1TQ41</accession>
<dbReference type="SMART" id="SM00363">
    <property type="entry name" value="S4"/>
    <property type="match status" value="1"/>
</dbReference>
<dbReference type="InterPro" id="IPR002942">
    <property type="entry name" value="S4_RNA-bd"/>
</dbReference>
<organism evidence="3 4">
    <name type="scientific">Fusobacterium ulcerans</name>
    <dbReference type="NCBI Taxonomy" id="861"/>
    <lineage>
        <taxon>Bacteria</taxon>
        <taxon>Fusobacteriati</taxon>
        <taxon>Fusobacteriota</taxon>
        <taxon>Fusobacteriia</taxon>
        <taxon>Fusobacteriales</taxon>
        <taxon>Fusobacteriaceae</taxon>
        <taxon>Fusobacterium</taxon>
    </lineage>
</organism>
<protein>
    <submittedName>
        <fullName evidence="3">Photosystem II S4 domain protein</fullName>
    </submittedName>
</protein>
<dbReference type="PANTHER" id="PTHR13633">
    <property type="entry name" value="MITOCHONDRIAL TRANSCRIPTION RESCUE FACTOR 1"/>
    <property type="match status" value="1"/>
</dbReference>
<dbReference type="Pfam" id="PF17774">
    <property type="entry name" value="YlmH_RBD"/>
    <property type="match status" value="1"/>
</dbReference>